<evidence type="ECO:0000256" key="2">
    <source>
        <dbReference type="SAM" id="SignalP"/>
    </source>
</evidence>
<protein>
    <submittedName>
        <fullName evidence="4">Outer membrane beta-barrel protein</fullName>
    </submittedName>
</protein>
<dbReference type="Gene3D" id="2.40.160.20">
    <property type="match status" value="1"/>
</dbReference>
<comment type="caution">
    <text evidence="4">The sequence shown here is derived from an EMBL/GenBank/DDBJ whole genome shotgun (WGS) entry which is preliminary data.</text>
</comment>
<dbReference type="Pfam" id="PF13505">
    <property type="entry name" value="OMP_b-brl"/>
    <property type="match status" value="1"/>
</dbReference>
<dbReference type="InterPro" id="IPR011250">
    <property type="entry name" value="OMP/PagP_B-barrel"/>
</dbReference>
<dbReference type="InterPro" id="IPR027385">
    <property type="entry name" value="Beta-barrel_OMP"/>
</dbReference>
<proteinExistence type="predicted"/>
<evidence type="ECO:0000313" key="4">
    <source>
        <dbReference type="EMBL" id="HIX55256.1"/>
    </source>
</evidence>
<accession>A0A9D2AZV5</accession>
<dbReference type="EMBL" id="DXEZ01000262">
    <property type="protein sequence ID" value="HIX55256.1"/>
    <property type="molecule type" value="Genomic_DNA"/>
</dbReference>
<feature type="signal peptide" evidence="2">
    <location>
        <begin position="1"/>
        <end position="20"/>
    </location>
</feature>
<reference evidence="4" key="2">
    <citation type="submission" date="2021-04" db="EMBL/GenBank/DDBJ databases">
        <authorList>
            <person name="Gilroy R."/>
        </authorList>
    </citation>
    <scope>NUCLEOTIDE SEQUENCE</scope>
    <source>
        <strain evidence="4">1719</strain>
    </source>
</reference>
<feature type="chain" id="PRO_5039283645" evidence="2">
    <location>
        <begin position="21"/>
        <end position="196"/>
    </location>
</feature>
<organism evidence="4 5">
    <name type="scientific">Candidatus Sphingobacterium stercoripullorum</name>
    <dbReference type="NCBI Taxonomy" id="2838759"/>
    <lineage>
        <taxon>Bacteria</taxon>
        <taxon>Pseudomonadati</taxon>
        <taxon>Bacteroidota</taxon>
        <taxon>Sphingobacteriia</taxon>
        <taxon>Sphingobacteriales</taxon>
        <taxon>Sphingobacteriaceae</taxon>
        <taxon>Sphingobacterium</taxon>
    </lineage>
</organism>
<evidence type="ECO:0000256" key="1">
    <source>
        <dbReference type="ARBA" id="ARBA00022729"/>
    </source>
</evidence>
<gene>
    <name evidence="4" type="ORF">H9853_09525</name>
</gene>
<sequence>MKKVLLTLSLAFGIFCVSQAQTQQGDVLLGGQVGFSTTNIKDSDNKAHSFQIAPQFGYFVSDNLVLGAGVGYAWEKDEQSKDDYSTSDLIGVAPFARNYYGYGDVKFYSQLTVPMAWGNNKVDGEKVNSIANYGVELAPGIAYFPTSRIGIDFKVRGLYFNSSTSKDAETGDKTTANAFGLDASSFNPTVGVSFHF</sequence>
<dbReference type="Proteomes" id="UP000824156">
    <property type="component" value="Unassembled WGS sequence"/>
</dbReference>
<dbReference type="SUPFAM" id="SSF56925">
    <property type="entry name" value="OMPA-like"/>
    <property type="match status" value="1"/>
</dbReference>
<feature type="domain" description="Outer membrane protein beta-barrel" evidence="3">
    <location>
        <begin position="8"/>
        <end position="194"/>
    </location>
</feature>
<evidence type="ECO:0000313" key="5">
    <source>
        <dbReference type="Proteomes" id="UP000824156"/>
    </source>
</evidence>
<name>A0A9D2AZV5_9SPHI</name>
<keyword evidence="1 2" id="KW-0732">Signal</keyword>
<reference evidence="4" key="1">
    <citation type="journal article" date="2021" name="PeerJ">
        <title>Extensive microbial diversity within the chicken gut microbiome revealed by metagenomics and culture.</title>
        <authorList>
            <person name="Gilroy R."/>
            <person name="Ravi A."/>
            <person name="Getino M."/>
            <person name="Pursley I."/>
            <person name="Horton D.L."/>
            <person name="Alikhan N.F."/>
            <person name="Baker D."/>
            <person name="Gharbi K."/>
            <person name="Hall N."/>
            <person name="Watson M."/>
            <person name="Adriaenssens E.M."/>
            <person name="Foster-Nyarko E."/>
            <person name="Jarju S."/>
            <person name="Secka A."/>
            <person name="Antonio M."/>
            <person name="Oren A."/>
            <person name="Chaudhuri R.R."/>
            <person name="La Ragione R."/>
            <person name="Hildebrand F."/>
            <person name="Pallen M.J."/>
        </authorList>
    </citation>
    <scope>NUCLEOTIDE SEQUENCE</scope>
    <source>
        <strain evidence="4">1719</strain>
    </source>
</reference>
<dbReference type="AlphaFoldDB" id="A0A9D2AZV5"/>
<evidence type="ECO:0000259" key="3">
    <source>
        <dbReference type="Pfam" id="PF13505"/>
    </source>
</evidence>